<dbReference type="InParanoid" id="A0A409XRE6"/>
<protein>
    <submittedName>
        <fullName evidence="3">Uncharacterized protein</fullName>
    </submittedName>
</protein>
<feature type="region of interest" description="Disordered" evidence="1">
    <location>
        <begin position="320"/>
        <end position="340"/>
    </location>
</feature>
<evidence type="ECO:0000256" key="1">
    <source>
        <dbReference type="SAM" id="MobiDB-lite"/>
    </source>
</evidence>
<reference evidence="3 4" key="1">
    <citation type="journal article" date="2018" name="Evol. Lett.">
        <title>Horizontal gene cluster transfer increased hallucinogenic mushroom diversity.</title>
        <authorList>
            <person name="Reynolds H.T."/>
            <person name="Vijayakumar V."/>
            <person name="Gluck-Thaler E."/>
            <person name="Korotkin H.B."/>
            <person name="Matheny P.B."/>
            <person name="Slot J.C."/>
        </authorList>
    </citation>
    <scope>NUCLEOTIDE SEQUENCE [LARGE SCALE GENOMIC DNA]</scope>
    <source>
        <strain evidence="3 4">2631</strain>
    </source>
</reference>
<feature type="compositionally biased region" description="Pro residues" evidence="1">
    <location>
        <begin position="324"/>
        <end position="336"/>
    </location>
</feature>
<organism evidence="3 4">
    <name type="scientific">Psilocybe cyanescens</name>
    <dbReference type="NCBI Taxonomy" id="93625"/>
    <lineage>
        <taxon>Eukaryota</taxon>
        <taxon>Fungi</taxon>
        <taxon>Dikarya</taxon>
        <taxon>Basidiomycota</taxon>
        <taxon>Agaricomycotina</taxon>
        <taxon>Agaricomycetes</taxon>
        <taxon>Agaricomycetidae</taxon>
        <taxon>Agaricales</taxon>
        <taxon>Agaricineae</taxon>
        <taxon>Strophariaceae</taxon>
        <taxon>Psilocybe</taxon>
    </lineage>
</organism>
<keyword evidence="2" id="KW-0812">Transmembrane</keyword>
<dbReference type="Proteomes" id="UP000283269">
    <property type="component" value="Unassembled WGS sequence"/>
</dbReference>
<evidence type="ECO:0000313" key="3">
    <source>
        <dbReference type="EMBL" id="PPQ93383.1"/>
    </source>
</evidence>
<keyword evidence="2" id="KW-1133">Transmembrane helix</keyword>
<proteinExistence type="predicted"/>
<feature type="transmembrane region" description="Helical" evidence="2">
    <location>
        <begin position="92"/>
        <end position="110"/>
    </location>
</feature>
<feature type="region of interest" description="Disordered" evidence="1">
    <location>
        <begin position="260"/>
        <end position="280"/>
    </location>
</feature>
<keyword evidence="4" id="KW-1185">Reference proteome</keyword>
<dbReference type="AlphaFoldDB" id="A0A409XRE6"/>
<accession>A0A409XRE6</accession>
<feature type="compositionally biased region" description="Polar residues" evidence="1">
    <location>
        <begin position="267"/>
        <end position="280"/>
    </location>
</feature>
<keyword evidence="2" id="KW-0472">Membrane</keyword>
<comment type="caution">
    <text evidence="3">The sequence shown here is derived from an EMBL/GenBank/DDBJ whole genome shotgun (WGS) entry which is preliminary data.</text>
</comment>
<gene>
    <name evidence="3" type="ORF">CVT25_007092</name>
</gene>
<dbReference type="EMBL" id="NHYD01000776">
    <property type="protein sequence ID" value="PPQ93383.1"/>
    <property type="molecule type" value="Genomic_DNA"/>
</dbReference>
<evidence type="ECO:0000313" key="4">
    <source>
        <dbReference type="Proteomes" id="UP000283269"/>
    </source>
</evidence>
<sequence>MPRLRPHKAEAIHCIRLIEPCHLLVPSYLLPLPYVPAALKTVLLVSTPSGSHQACSFSQVNGNRDRDGGQSAQSRLCDLVPARPPQSTAQTFLRLSLCLVFLTCILPFIAPLEILAPVQSALAAQQPAALTPVRVQSVRALALPRWSRLLFSLLRLAQIVFPRCSDALARAALHRAPLRVHGVQRVDVVRVPLALSSRRAEESMSLGMLVKKKKTRSIPPSRAASIPYTYVQSDSGSCGADAGAGRFCVIVLLEEREQKSKKDTPQRLASTPQRLNPTTLSNKLCSSRATYWNTTLILLSSLSSLCLSASFSASFSFSSEFSSNPPPPPPPPPPPSACAFRARAPKRGLGAVLRGTATVTFTFRPPKLPPIPPPKPKP</sequence>
<name>A0A409XRE6_PSICY</name>
<evidence type="ECO:0000256" key="2">
    <source>
        <dbReference type="SAM" id="Phobius"/>
    </source>
</evidence>